<feature type="compositionally biased region" description="Polar residues" evidence="1">
    <location>
        <begin position="156"/>
        <end position="168"/>
    </location>
</feature>
<reference evidence="3" key="1">
    <citation type="submission" date="2015-01" db="EMBL/GenBank/DDBJ databases">
        <authorList>
            <person name="Aksoy S."/>
            <person name="Warren W."/>
            <person name="Wilson R.K."/>
        </authorList>
    </citation>
    <scope>NUCLEOTIDE SEQUENCE [LARGE SCALE GENOMIC DNA]</scope>
    <source>
        <strain evidence="3">IAEA</strain>
    </source>
</reference>
<name>A0A1B0ASM8_9MUSC</name>
<protein>
    <submittedName>
        <fullName evidence="2">Uncharacterized protein</fullName>
    </submittedName>
</protein>
<dbReference type="VEuPathDB" id="VectorBase:GPPI007171"/>
<feature type="compositionally biased region" description="Polar residues" evidence="1">
    <location>
        <begin position="135"/>
        <end position="147"/>
    </location>
</feature>
<dbReference type="AlphaFoldDB" id="A0A1B0ASM8"/>
<keyword evidence="3" id="KW-1185">Reference proteome</keyword>
<reference evidence="2" key="2">
    <citation type="submission" date="2020-05" db="UniProtKB">
        <authorList>
            <consortium name="EnsemblMetazoa"/>
        </authorList>
    </citation>
    <scope>IDENTIFICATION</scope>
    <source>
        <strain evidence="2">IAEA</strain>
    </source>
</reference>
<feature type="compositionally biased region" description="Polar residues" evidence="1">
    <location>
        <begin position="208"/>
        <end position="230"/>
    </location>
</feature>
<proteinExistence type="predicted"/>
<organism evidence="2 3">
    <name type="scientific">Glossina palpalis gambiensis</name>
    <dbReference type="NCBI Taxonomy" id="67801"/>
    <lineage>
        <taxon>Eukaryota</taxon>
        <taxon>Metazoa</taxon>
        <taxon>Ecdysozoa</taxon>
        <taxon>Arthropoda</taxon>
        <taxon>Hexapoda</taxon>
        <taxon>Insecta</taxon>
        <taxon>Pterygota</taxon>
        <taxon>Neoptera</taxon>
        <taxon>Endopterygota</taxon>
        <taxon>Diptera</taxon>
        <taxon>Brachycera</taxon>
        <taxon>Muscomorpha</taxon>
        <taxon>Hippoboscoidea</taxon>
        <taxon>Glossinidae</taxon>
        <taxon>Glossina</taxon>
    </lineage>
</organism>
<accession>A0A1B0ASM8</accession>
<feature type="region of interest" description="Disordered" evidence="1">
    <location>
        <begin position="105"/>
        <end position="187"/>
    </location>
</feature>
<dbReference type="Proteomes" id="UP000092460">
    <property type="component" value="Unassembled WGS sequence"/>
</dbReference>
<feature type="region of interest" description="Disordered" evidence="1">
    <location>
        <begin position="208"/>
        <end position="288"/>
    </location>
</feature>
<sequence>MTRCPLGNHQVEDPVHITEPELVMFIKKGFPAFRPQNEVCKKCKNGVMSMFNLKKRRLRKKISTIKKQIRDANTVSSLDDRSEDSFDRLVASKYATLNTIRYQLRKENEESQSSKQTERSKSNSGRHSSEWDTESMGNTMSSKTASPVITREKNNNTRNSQQPTTSVEAAQRLRVGATPGKRRSILVEENPRRLEEFSPTVYTEQPQVVVSTSSKSPIHVRTSQEPTTSVEVRPTIQKTAKRGHATASNTSSDNDDDEPHLSLNSFNGTRLPHIQPIPKRKPFNHPNKDVMDIYLQGLHGG</sequence>
<evidence type="ECO:0000313" key="2">
    <source>
        <dbReference type="EnsemblMetazoa" id="GPPI007171-PA"/>
    </source>
</evidence>
<evidence type="ECO:0000313" key="3">
    <source>
        <dbReference type="Proteomes" id="UP000092460"/>
    </source>
</evidence>
<dbReference type="EnsemblMetazoa" id="GPPI007171-RA">
    <property type="protein sequence ID" value="GPPI007171-PA"/>
    <property type="gene ID" value="GPPI007171"/>
</dbReference>
<evidence type="ECO:0000256" key="1">
    <source>
        <dbReference type="SAM" id="MobiDB-lite"/>
    </source>
</evidence>
<dbReference type="EMBL" id="JXJN01002890">
    <property type="status" value="NOT_ANNOTATED_CDS"/>
    <property type="molecule type" value="Genomic_DNA"/>
</dbReference>